<evidence type="ECO:0000259" key="1">
    <source>
        <dbReference type="Pfam" id="PF19054"/>
    </source>
</evidence>
<sequence length="100" mass="11101">DVMRAQLEHLIEMASMPNVTLQIVPFGAMEHAAVGGPFAILRFAEPGLSDVVFMEQLTSALYLDKPTDVDTYMRAMNNLCIAATRPDKTVEFLRKVLSET</sequence>
<accession>A0ABW3CI16</accession>
<keyword evidence="3" id="KW-1185">Reference proteome</keyword>
<dbReference type="Pfam" id="PF19054">
    <property type="entry name" value="DUF5753"/>
    <property type="match status" value="1"/>
</dbReference>
<proteinExistence type="predicted"/>
<feature type="domain" description="DUF5753" evidence="1">
    <location>
        <begin position="1"/>
        <end position="95"/>
    </location>
</feature>
<comment type="caution">
    <text evidence="2">The sequence shown here is derived from an EMBL/GenBank/DDBJ whole genome shotgun (WGS) entry which is preliminary data.</text>
</comment>
<dbReference type="Proteomes" id="UP001597083">
    <property type="component" value="Unassembled WGS sequence"/>
</dbReference>
<gene>
    <name evidence="2" type="ORF">ACFQ07_18040</name>
</gene>
<dbReference type="InterPro" id="IPR043917">
    <property type="entry name" value="DUF5753"/>
</dbReference>
<feature type="non-terminal residue" evidence="2">
    <location>
        <position position="1"/>
    </location>
</feature>
<organism evidence="2 3">
    <name type="scientific">Actinomadura adrarensis</name>
    <dbReference type="NCBI Taxonomy" id="1819600"/>
    <lineage>
        <taxon>Bacteria</taxon>
        <taxon>Bacillati</taxon>
        <taxon>Actinomycetota</taxon>
        <taxon>Actinomycetes</taxon>
        <taxon>Streptosporangiales</taxon>
        <taxon>Thermomonosporaceae</taxon>
        <taxon>Actinomadura</taxon>
    </lineage>
</organism>
<protein>
    <submittedName>
        <fullName evidence="2">DUF5753 domain-containing protein</fullName>
    </submittedName>
</protein>
<dbReference type="EMBL" id="JBHTIR010002722">
    <property type="protein sequence ID" value="MFD0854143.1"/>
    <property type="molecule type" value="Genomic_DNA"/>
</dbReference>
<evidence type="ECO:0000313" key="3">
    <source>
        <dbReference type="Proteomes" id="UP001597083"/>
    </source>
</evidence>
<name>A0ABW3CI16_9ACTN</name>
<evidence type="ECO:0000313" key="2">
    <source>
        <dbReference type="EMBL" id="MFD0854143.1"/>
    </source>
</evidence>
<reference evidence="3" key="1">
    <citation type="journal article" date="2019" name="Int. J. Syst. Evol. Microbiol.">
        <title>The Global Catalogue of Microorganisms (GCM) 10K type strain sequencing project: providing services to taxonomists for standard genome sequencing and annotation.</title>
        <authorList>
            <consortium name="The Broad Institute Genomics Platform"/>
            <consortium name="The Broad Institute Genome Sequencing Center for Infectious Disease"/>
            <person name="Wu L."/>
            <person name="Ma J."/>
        </authorList>
    </citation>
    <scope>NUCLEOTIDE SEQUENCE [LARGE SCALE GENOMIC DNA]</scope>
    <source>
        <strain evidence="3">JCM 31696</strain>
    </source>
</reference>